<evidence type="ECO:0000256" key="11">
    <source>
        <dbReference type="ARBA" id="ARBA00023163"/>
    </source>
</evidence>
<evidence type="ECO:0000256" key="2">
    <source>
        <dbReference type="ARBA" id="ARBA00011738"/>
    </source>
</evidence>
<keyword evidence="4" id="KW-0678">Repressor</keyword>
<dbReference type="PROSITE" id="PS50042">
    <property type="entry name" value="CNMP_BINDING_3"/>
    <property type="match status" value="1"/>
</dbReference>
<dbReference type="Proteomes" id="UP000307749">
    <property type="component" value="Unassembled WGS sequence"/>
</dbReference>
<dbReference type="PANTHER" id="PTHR24567">
    <property type="entry name" value="CRP FAMILY TRANSCRIPTIONAL REGULATORY PROTEIN"/>
    <property type="match status" value="1"/>
</dbReference>
<evidence type="ECO:0000256" key="4">
    <source>
        <dbReference type="ARBA" id="ARBA00022491"/>
    </source>
</evidence>
<dbReference type="Gene3D" id="2.60.120.10">
    <property type="entry name" value="Jelly Rolls"/>
    <property type="match status" value="1"/>
</dbReference>
<dbReference type="EMBL" id="MWQO01000018">
    <property type="protein sequence ID" value="THD10940.1"/>
    <property type="molecule type" value="Genomic_DNA"/>
</dbReference>
<dbReference type="PANTHER" id="PTHR24567:SF75">
    <property type="entry name" value="FUMARATE AND NITRATE REDUCTION REGULATORY PROTEIN"/>
    <property type="match status" value="1"/>
</dbReference>
<feature type="domain" description="Cyclic nucleotide-binding" evidence="13">
    <location>
        <begin position="78"/>
        <end position="130"/>
    </location>
</feature>
<gene>
    <name evidence="15" type="ORF">B1806_05885</name>
</gene>
<keyword evidence="9" id="KW-0238">DNA-binding</keyword>
<organism evidence="15 16">
    <name type="scientific">Metallibacterium scheffleri</name>
    <dbReference type="NCBI Taxonomy" id="993689"/>
    <lineage>
        <taxon>Bacteria</taxon>
        <taxon>Pseudomonadati</taxon>
        <taxon>Pseudomonadota</taxon>
        <taxon>Gammaproteobacteria</taxon>
        <taxon>Lysobacterales</taxon>
        <taxon>Rhodanobacteraceae</taxon>
        <taxon>Metallibacterium</taxon>
    </lineage>
</organism>
<dbReference type="GO" id="GO:0003700">
    <property type="term" value="F:DNA-binding transcription factor activity"/>
    <property type="evidence" value="ECO:0007669"/>
    <property type="project" value="TreeGrafter"/>
</dbReference>
<keyword evidence="16" id="KW-1185">Reference proteome</keyword>
<keyword evidence="6" id="KW-0973">c-di-GMP</keyword>
<keyword evidence="8" id="KW-0843">Virulence</keyword>
<dbReference type="GO" id="GO:0005829">
    <property type="term" value="C:cytosol"/>
    <property type="evidence" value="ECO:0007669"/>
    <property type="project" value="TreeGrafter"/>
</dbReference>
<dbReference type="CDD" id="cd00038">
    <property type="entry name" value="CAP_ED"/>
    <property type="match status" value="1"/>
</dbReference>
<feature type="domain" description="HTH crp-type" evidence="14">
    <location>
        <begin position="187"/>
        <end position="260"/>
    </location>
</feature>
<keyword evidence="11" id="KW-0804">Transcription</keyword>
<protein>
    <recommendedName>
        <fullName evidence="3">CRP-like protein Clp</fullName>
    </recommendedName>
    <alternativeName>
        <fullName evidence="12">Catabolite activation-like protein</fullName>
    </alternativeName>
</protein>
<accession>A0A4S3KPX0</accession>
<dbReference type="InterPro" id="IPR036390">
    <property type="entry name" value="WH_DNA-bd_sf"/>
</dbReference>
<dbReference type="PROSITE" id="PS51063">
    <property type="entry name" value="HTH_CRP_2"/>
    <property type="match status" value="1"/>
</dbReference>
<comment type="subcellular location">
    <subcellularLocation>
        <location evidence="1">Cytoplasm</location>
    </subcellularLocation>
</comment>
<dbReference type="GO" id="GO:0003824">
    <property type="term" value="F:catalytic activity"/>
    <property type="evidence" value="ECO:0007669"/>
    <property type="project" value="UniProtKB-KW"/>
</dbReference>
<evidence type="ECO:0000259" key="13">
    <source>
        <dbReference type="PROSITE" id="PS50042"/>
    </source>
</evidence>
<dbReference type="FunFam" id="1.10.10.10:FF:000028">
    <property type="entry name" value="Fumarate/nitrate reduction transcriptional regulator Fnr"/>
    <property type="match status" value="1"/>
</dbReference>
<dbReference type="InterPro" id="IPR036388">
    <property type="entry name" value="WH-like_DNA-bd_sf"/>
</dbReference>
<dbReference type="AlphaFoldDB" id="A0A4S3KPX0"/>
<reference evidence="15 16" key="1">
    <citation type="submission" date="2017-02" db="EMBL/GenBank/DDBJ databases">
        <title>Whole genome sequencing of Metallibacterium scheffleri DSM 24874 (T).</title>
        <authorList>
            <person name="Kumar S."/>
            <person name="Patil P."/>
            <person name="Patil P.B."/>
        </authorList>
    </citation>
    <scope>NUCLEOTIDE SEQUENCE [LARGE SCALE GENOMIC DNA]</scope>
    <source>
        <strain evidence="15 16">DSM 24874</strain>
    </source>
</reference>
<dbReference type="InterPro" id="IPR000595">
    <property type="entry name" value="cNMP-bd_dom"/>
</dbReference>
<dbReference type="InterPro" id="IPR050397">
    <property type="entry name" value="Env_Response_Regulators"/>
</dbReference>
<evidence type="ECO:0000256" key="1">
    <source>
        <dbReference type="ARBA" id="ARBA00004496"/>
    </source>
</evidence>
<dbReference type="SUPFAM" id="SSF51206">
    <property type="entry name" value="cAMP-binding domain-like"/>
    <property type="match status" value="1"/>
</dbReference>
<evidence type="ECO:0000256" key="10">
    <source>
        <dbReference type="ARBA" id="ARBA00023159"/>
    </source>
</evidence>
<keyword evidence="5" id="KW-0021">Allosteric enzyme</keyword>
<proteinExistence type="predicted"/>
<keyword evidence="10" id="KW-0010">Activator</keyword>
<dbReference type="SMART" id="SM00100">
    <property type="entry name" value="cNMP"/>
    <property type="match status" value="1"/>
</dbReference>
<dbReference type="Pfam" id="PF00027">
    <property type="entry name" value="cNMP_binding"/>
    <property type="match status" value="1"/>
</dbReference>
<dbReference type="InterPro" id="IPR012318">
    <property type="entry name" value="HTH_CRP"/>
</dbReference>
<evidence type="ECO:0000313" key="16">
    <source>
        <dbReference type="Proteomes" id="UP000307749"/>
    </source>
</evidence>
<dbReference type="InterPro" id="IPR014710">
    <property type="entry name" value="RmlC-like_jellyroll"/>
</dbReference>
<evidence type="ECO:0000256" key="5">
    <source>
        <dbReference type="ARBA" id="ARBA00022533"/>
    </source>
</evidence>
<evidence type="ECO:0000256" key="9">
    <source>
        <dbReference type="ARBA" id="ARBA00023125"/>
    </source>
</evidence>
<dbReference type="SMART" id="SM00419">
    <property type="entry name" value="HTH_CRP"/>
    <property type="match status" value="1"/>
</dbReference>
<comment type="subunit">
    <text evidence="2">Homodimer.</text>
</comment>
<dbReference type="PRINTS" id="PR00034">
    <property type="entry name" value="HTHCRP"/>
</dbReference>
<evidence type="ECO:0000259" key="14">
    <source>
        <dbReference type="PROSITE" id="PS51063"/>
    </source>
</evidence>
<dbReference type="GO" id="GO:0003677">
    <property type="term" value="F:DNA binding"/>
    <property type="evidence" value="ECO:0007669"/>
    <property type="project" value="UniProtKB-KW"/>
</dbReference>
<evidence type="ECO:0000313" key="15">
    <source>
        <dbReference type="EMBL" id="THD10940.1"/>
    </source>
</evidence>
<evidence type="ECO:0000256" key="8">
    <source>
        <dbReference type="ARBA" id="ARBA00023026"/>
    </source>
</evidence>
<dbReference type="CDD" id="cd00092">
    <property type="entry name" value="HTH_CRP"/>
    <property type="match status" value="1"/>
</dbReference>
<evidence type="ECO:0000256" key="7">
    <source>
        <dbReference type="ARBA" id="ARBA00023015"/>
    </source>
</evidence>
<dbReference type="Gene3D" id="1.10.10.10">
    <property type="entry name" value="Winged helix-like DNA-binding domain superfamily/Winged helix DNA-binding domain"/>
    <property type="match status" value="1"/>
</dbReference>
<dbReference type="InterPro" id="IPR018490">
    <property type="entry name" value="cNMP-bd_dom_sf"/>
</dbReference>
<sequence>MPVGARIARSSAAVATEAVMTAKPKLCALDVPGMACAEPRDARVSCDRCGLVHACGMSGNGSVAFADMHKLVEDIGPFRSNDHVFKSGEPFRTLFAVKSGMVKTVQVDAEGRAQVLGFYLPGEVVGLEAVDPGVYPCDGVALESTRLCKLPFDAVSHVAQREPEVQQHLFRMFSHAIAQHEARSWDMGADQRVAAFLLDLSARYALRGLSPEHFHLPMPRSDIANFLHLAAETVSRVLARFREQGMVDIIGREVHLQQPAALRALLKDDNA</sequence>
<dbReference type="STRING" id="993689.GCA_002077135_00897"/>
<comment type="caution">
    <text evidence="15">The sequence shown here is derived from an EMBL/GenBank/DDBJ whole genome shotgun (WGS) entry which is preliminary data.</text>
</comment>
<dbReference type="Pfam" id="PF13545">
    <property type="entry name" value="HTH_Crp_2"/>
    <property type="match status" value="1"/>
</dbReference>
<name>A0A4S3KPX0_9GAMM</name>
<dbReference type="SUPFAM" id="SSF46785">
    <property type="entry name" value="Winged helix' DNA-binding domain"/>
    <property type="match status" value="1"/>
</dbReference>
<evidence type="ECO:0000256" key="12">
    <source>
        <dbReference type="ARBA" id="ARBA00031697"/>
    </source>
</evidence>
<evidence type="ECO:0000256" key="6">
    <source>
        <dbReference type="ARBA" id="ARBA00022636"/>
    </source>
</evidence>
<evidence type="ECO:0000256" key="3">
    <source>
        <dbReference type="ARBA" id="ARBA00020769"/>
    </source>
</evidence>
<keyword evidence="7" id="KW-0805">Transcription regulation</keyword>